<dbReference type="PANTHER" id="PTHR47197:SF3">
    <property type="entry name" value="DIHYDRO-HEME D1 DEHYDROGENASE"/>
    <property type="match status" value="1"/>
</dbReference>
<accession>A0ABS9ZAB2</accession>
<organism evidence="1 2">
    <name type="scientific">Candidatus Rhodoblastus alkanivorans</name>
    <dbReference type="NCBI Taxonomy" id="2954117"/>
    <lineage>
        <taxon>Bacteria</taxon>
        <taxon>Pseudomonadati</taxon>
        <taxon>Pseudomonadota</taxon>
        <taxon>Alphaproteobacteria</taxon>
        <taxon>Hyphomicrobiales</taxon>
        <taxon>Rhodoblastaceae</taxon>
        <taxon>Rhodoblastus</taxon>
    </lineage>
</organism>
<comment type="caution">
    <text evidence="1">The sequence shown here is derived from an EMBL/GenBank/DDBJ whole genome shotgun (WGS) entry which is preliminary data.</text>
</comment>
<proteinExistence type="predicted"/>
<dbReference type="InterPro" id="IPR051200">
    <property type="entry name" value="Host-pathogen_enzymatic-act"/>
</dbReference>
<protein>
    <submittedName>
        <fullName evidence="1">Uncharacterized protein</fullName>
    </submittedName>
</protein>
<dbReference type="PANTHER" id="PTHR47197">
    <property type="entry name" value="PROTEIN NIRF"/>
    <property type="match status" value="1"/>
</dbReference>
<dbReference type="InterPro" id="IPR011048">
    <property type="entry name" value="Haem_d1_sf"/>
</dbReference>
<evidence type="ECO:0000313" key="1">
    <source>
        <dbReference type="EMBL" id="MCI4684574.1"/>
    </source>
</evidence>
<dbReference type="SUPFAM" id="SSF51004">
    <property type="entry name" value="C-terminal (heme d1) domain of cytochrome cd1-nitrite reductase"/>
    <property type="match status" value="1"/>
</dbReference>
<gene>
    <name evidence="1" type="ORF">K2U94_17675</name>
</gene>
<dbReference type="InterPro" id="IPR015943">
    <property type="entry name" value="WD40/YVTN_repeat-like_dom_sf"/>
</dbReference>
<name>A0ABS9ZAB2_9HYPH</name>
<evidence type="ECO:0000313" key="2">
    <source>
        <dbReference type="Proteomes" id="UP001139104"/>
    </source>
</evidence>
<dbReference type="EMBL" id="JAIVFP010000001">
    <property type="protein sequence ID" value="MCI4684574.1"/>
    <property type="molecule type" value="Genomic_DNA"/>
</dbReference>
<keyword evidence="2" id="KW-1185">Reference proteome</keyword>
<reference evidence="1" key="1">
    <citation type="journal article" date="2022" name="ISME J.">
        <title>Identification of active gaseous-alkane degraders at natural gas seeps.</title>
        <authorList>
            <person name="Farhan Ul Haque M."/>
            <person name="Hernandez M."/>
            <person name="Crombie A.T."/>
            <person name="Murrell J.C."/>
        </authorList>
    </citation>
    <scope>NUCLEOTIDE SEQUENCE</scope>
    <source>
        <strain evidence="1">PC2</strain>
    </source>
</reference>
<dbReference type="Gene3D" id="2.130.10.10">
    <property type="entry name" value="YVTN repeat-like/Quinoprotein amine dehydrogenase"/>
    <property type="match status" value="1"/>
</dbReference>
<dbReference type="Proteomes" id="UP001139104">
    <property type="component" value="Unassembled WGS sequence"/>
</dbReference>
<sequence>MIDLDKMTVKATIPVSQRPRGIVASPDNGKIHVVLGDSDSIAIIDPQKLVVTEKLPAGRDCERGDVSPDGKVVAATTDTTNMVHFVDASTRGTLADLGSGHSRRAGTMTCWRA</sequence>